<dbReference type="Gene3D" id="3.40.30.10">
    <property type="entry name" value="Glutaredoxin"/>
    <property type="match status" value="1"/>
</dbReference>
<evidence type="ECO:0000256" key="4">
    <source>
        <dbReference type="ARBA" id="ARBA00022862"/>
    </source>
</evidence>
<dbReference type="Proteomes" id="UP000291343">
    <property type="component" value="Unassembled WGS sequence"/>
</dbReference>
<feature type="compositionally biased region" description="Low complexity" evidence="11">
    <location>
        <begin position="202"/>
        <end position="227"/>
    </location>
</feature>
<dbReference type="EMBL" id="QKKF02023479">
    <property type="protein sequence ID" value="RZF37695.1"/>
    <property type="molecule type" value="Genomic_DNA"/>
</dbReference>
<evidence type="ECO:0000256" key="10">
    <source>
        <dbReference type="PIRSR" id="PIRSR000239-1"/>
    </source>
</evidence>
<dbReference type="InterPro" id="IPR024706">
    <property type="entry name" value="Peroxiredoxin_AhpC-typ"/>
</dbReference>
<evidence type="ECO:0000256" key="5">
    <source>
        <dbReference type="ARBA" id="ARBA00023002"/>
    </source>
</evidence>
<dbReference type="GO" id="GO:0005829">
    <property type="term" value="C:cytosol"/>
    <property type="evidence" value="ECO:0007669"/>
    <property type="project" value="TreeGrafter"/>
</dbReference>
<dbReference type="CDD" id="cd03015">
    <property type="entry name" value="PRX_Typ2cys"/>
    <property type="match status" value="1"/>
</dbReference>
<dbReference type="OrthoDB" id="185659at2759"/>
<dbReference type="InterPro" id="IPR036249">
    <property type="entry name" value="Thioredoxin-like_sf"/>
</dbReference>
<evidence type="ECO:0000259" key="12">
    <source>
        <dbReference type="PROSITE" id="PS51352"/>
    </source>
</evidence>
<dbReference type="InterPro" id="IPR019479">
    <property type="entry name" value="Peroxiredoxin_C"/>
</dbReference>
<comment type="catalytic activity">
    <reaction evidence="8">
        <text>a hydroperoxide + [thioredoxin]-dithiol = an alcohol + [thioredoxin]-disulfide + H2O</text>
        <dbReference type="Rhea" id="RHEA:62620"/>
        <dbReference type="Rhea" id="RHEA-COMP:10698"/>
        <dbReference type="Rhea" id="RHEA-COMP:10700"/>
        <dbReference type="ChEBI" id="CHEBI:15377"/>
        <dbReference type="ChEBI" id="CHEBI:29950"/>
        <dbReference type="ChEBI" id="CHEBI:30879"/>
        <dbReference type="ChEBI" id="CHEBI:35924"/>
        <dbReference type="ChEBI" id="CHEBI:50058"/>
        <dbReference type="EC" id="1.11.1.24"/>
    </reaction>
</comment>
<evidence type="ECO:0000256" key="3">
    <source>
        <dbReference type="ARBA" id="ARBA00022559"/>
    </source>
</evidence>
<dbReference type="GO" id="GO:0019430">
    <property type="term" value="P:removal of superoxide radicals"/>
    <property type="evidence" value="ECO:0007669"/>
    <property type="project" value="TreeGrafter"/>
</dbReference>
<feature type="compositionally biased region" description="Basic and acidic residues" evidence="11">
    <location>
        <begin position="184"/>
        <end position="197"/>
    </location>
</feature>
<dbReference type="GO" id="GO:0008340">
    <property type="term" value="P:determination of adult lifespan"/>
    <property type="evidence" value="ECO:0007669"/>
    <property type="project" value="UniProtKB-ARBA"/>
</dbReference>
<keyword evidence="3 9" id="KW-0575">Peroxidase</keyword>
<dbReference type="PIRSF" id="PIRSF000239">
    <property type="entry name" value="AHPC"/>
    <property type="match status" value="1"/>
</dbReference>
<dbReference type="PANTHER" id="PTHR10681">
    <property type="entry name" value="THIOREDOXIN PEROXIDASE"/>
    <property type="match status" value="1"/>
</dbReference>
<keyword evidence="14" id="KW-1185">Reference proteome</keyword>
<feature type="active site" description="Cysteine sulfenic acid (-SOH) intermediate; for peroxidase activity" evidence="10">
    <location>
        <position position="49"/>
    </location>
</feature>
<name>A0A482WW34_LAOST</name>
<feature type="region of interest" description="Disordered" evidence="11">
    <location>
        <begin position="177"/>
        <end position="227"/>
    </location>
</feature>
<sequence length="227" mass="24941">MLIPDIHKPAPPFSGSAVVDGQFKEVSLSMFQSKYLVLLFYPLDFTFVCPTELFAYSDRLKEFREVECEVVAVSTDSEYCHLAWANVPKQDGGLAGVKVPLLSDKSTKISRAYGVLDDETGTAYRGLFIIDDRGLVRQVTINDLQVGRSVDETLRLVQAFRHVDKYGEVCPAGWRPGNPAIVVEETRRSSTKSKENGDAEGSENSPRPSSRSASLQSSRASEVSGSV</sequence>
<reference evidence="13 14" key="1">
    <citation type="journal article" date="2017" name="Gigascience">
        <title>Genome sequence of the small brown planthopper, Laodelphax striatellus.</title>
        <authorList>
            <person name="Zhu J."/>
            <person name="Jiang F."/>
            <person name="Wang X."/>
            <person name="Yang P."/>
            <person name="Bao Y."/>
            <person name="Zhao W."/>
            <person name="Wang W."/>
            <person name="Lu H."/>
            <person name="Wang Q."/>
            <person name="Cui N."/>
            <person name="Li J."/>
            <person name="Chen X."/>
            <person name="Luo L."/>
            <person name="Yu J."/>
            <person name="Kang L."/>
            <person name="Cui F."/>
        </authorList>
    </citation>
    <scope>NUCLEOTIDE SEQUENCE [LARGE SCALE GENOMIC DNA]</scope>
    <source>
        <strain evidence="13">Lst14</strain>
    </source>
</reference>
<dbReference type="InterPro" id="IPR013766">
    <property type="entry name" value="Thioredoxin_domain"/>
</dbReference>
<dbReference type="SMR" id="A0A482WW34"/>
<evidence type="ECO:0000313" key="13">
    <source>
        <dbReference type="EMBL" id="RZF37695.1"/>
    </source>
</evidence>
<dbReference type="FunFam" id="3.40.30.10:FF:000003">
    <property type="entry name" value="Peroxiredoxin 1"/>
    <property type="match status" value="1"/>
</dbReference>
<dbReference type="GO" id="GO:0008379">
    <property type="term" value="F:thioredoxin peroxidase activity"/>
    <property type="evidence" value="ECO:0007669"/>
    <property type="project" value="TreeGrafter"/>
</dbReference>
<dbReference type="SUPFAM" id="SSF52833">
    <property type="entry name" value="Thioredoxin-like"/>
    <property type="match status" value="1"/>
</dbReference>
<dbReference type="AlphaFoldDB" id="A0A482WW34"/>
<protein>
    <recommendedName>
        <fullName evidence="2">thioredoxin-dependent peroxiredoxin</fullName>
        <ecNumber evidence="2">1.11.1.24</ecNumber>
    </recommendedName>
</protein>
<accession>A0A482WW34</accession>
<evidence type="ECO:0000256" key="11">
    <source>
        <dbReference type="SAM" id="MobiDB-lite"/>
    </source>
</evidence>
<dbReference type="PANTHER" id="PTHR10681:SF163">
    <property type="entry name" value="AT16346P-RELATED"/>
    <property type="match status" value="1"/>
</dbReference>
<comment type="caution">
    <text evidence="13">The sequence shown here is derived from an EMBL/GenBank/DDBJ whole genome shotgun (WGS) entry which is preliminary data.</text>
</comment>
<dbReference type="GO" id="GO:0045454">
    <property type="term" value="P:cell redox homeostasis"/>
    <property type="evidence" value="ECO:0007669"/>
    <property type="project" value="TreeGrafter"/>
</dbReference>
<dbReference type="Pfam" id="PF00578">
    <property type="entry name" value="AhpC-TSA"/>
    <property type="match status" value="1"/>
</dbReference>
<evidence type="ECO:0000256" key="6">
    <source>
        <dbReference type="ARBA" id="ARBA00023157"/>
    </source>
</evidence>
<gene>
    <name evidence="13" type="ORF">LSTR_LSTR003106</name>
</gene>
<feature type="domain" description="Thioredoxin" evidence="12">
    <location>
        <begin position="4"/>
        <end position="162"/>
    </location>
</feature>
<dbReference type="Pfam" id="PF10417">
    <property type="entry name" value="1-cysPrx_C"/>
    <property type="match status" value="1"/>
</dbReference>
<dbReference type="InterPro" id="IPR000866">
    <property type="entry name" value="AhpC/TSA"/>
</dbReference>
<dbReference type="InParanoid" id="A0A482WW34"/>
<evidence type="ECO:0000256" key="1">
    <source>
        <dbReference type="ARBA" id="ARBA00009796"/>
    </source>
</evidence>
<keyword evidence="4 9" id="KW-0049">Antioxidant</keyword>
<dbReference type="EC" id="1.11.1.24" evidence="2"/>
<comment type="similarity">
    <text evidence="1">Belongs to the peroxiredoxin family. AhpC/Prx1 subfamily.</text>
</comment>
<keyword evidence="5 9" id="KW-0560">Oxidoreductase</keyword>
<proteinExistence type="inferred from homology"/>
<comment type="function">
    <text evidence="9">Thiol-specific peroxidase that catalyzes the reduction of hydrogen peroxide and organic hydroperoxides to water and alcohols, respectively.</text>
</comment>
<organism evidence="13 14">
    <name type="scientific">Laodelphax striatellus</name>
    <name type="common">Small brown planthopper</name>
    <name type="synonym">Delphax striatella</name>
    <dbReference type="NCBI Taxonomy" id="195883"/>
    <lineage>
        <taxon>Eukaryota</taxon>
        <taxon>Metazoa</taxon>
        <taxon>Ecdysozoa</taxon>
        <taxon>Arthropoda</taxon>
        <taxon>Hexapoda</taxon>
        <taxon>Insecta</taxon>
        <taxon>Pterygota</taxon>
        <taxon>Neoptera</taxon>
        <taxon>Paraneoptera</taxon>
        <taxon>Hemiptera</taxon>
        <taxon>Auchenorrhyncha</taxon>
        <taxon>Fulgoroidea</taxon>
        <taxon>Delphacidae</taxon>
        <taxon>Criomorphinae</taxon>
        <taxon>Laodelphax</taxon>
    </lineage>
</organism>
<keyword evidence="6" id="KW-1015">Disulfide bond</keyword>
<evidence type="ECO:0000256" key="8">
    <source>
        <dbReference type="ARBA" id="ARBA00049091"/>
    </source>
</evidence>
<dbReference type="PROSITE" id="PS51352">
    <property type="entry name" value="THIOREDOXIN_2"/>
    <property type="match status" value="1"/>
</dbReference>
<dbReference type="GO" id="GO:0042744">
    <property type="term" value="P:hydrogen peroxide catabolic process"/>
    <property type="evidence" value="ECO:0007669"/>
    <property type="project" value="TreeGrafter"/>
</dbReference>
<dbReference type="STRING" id="195883.A0A482WW34"/>
<dbReference type="InterPro" id="IPR050217">
    <property type="entry name" value="Peroxiredoxin"/>
</dbReference>
<keyword evidence="7 9" id="KW-0676">Redox-active center</keyword>
<evidence type="ECO:0000256" key="7">
    <source>
        <dbReference type="ARBA" id="ARBA00023284"/>
    </source>
</evidence>
<evidence type="ECO:0000313" key="14">
    <source>
        <dbReference type="Proteomes" id="UP000291343"/>
    </source>
</evidence>
<evidence type="ECO:0000256" key="2">
    <source>
        <dbReference type="ARBA" id="ARBA00013017"/>
    </source>
</evidence>
<evidence type="ECO:0000256" key="9">
    <source>
        <dbReference type="PIRNR" id="PIRNR000239"/>
    </source>
</evidence>